<feature type="transmembrane region" description="Helical" evidence="2">
    <location>
        <begin position="96"/>
        <end position="117"/>
    </location>
</feature>
<sequence length="123" mass="13056">MFSSLFLFLLSALLLFVLVLTLVHVPSFIRTLGDKRGGRGGSSGDAVHLDTAARTHSPIGKPLLSRAAGRREMARVRSSGKARQGKARQGKARRHGLGILSASACLCLCLCDGSTYFSTSLPT</sequence>
<name>A0ABR1XGR7_9PEZI</name>
<feature type="region of interest" description="Disordered" evidence="1">
    <location>
        <begin position="67"/>
        <end position="90"/>
    </location>
</feature>
<feature type="compositionally biased region" description="Basic residues" evidence="1">
    <location>
        <begin position="78"/>
        <end position="90"/>
    </location>
</feature>
<accession>A0ABR1XGR7</accession>
<proteinExistence type="predicted"/>
<dbReference type="Proteomes" id="UP001456524">
    <property type="component" value="Unassembled WGS sequence"/>
</dbReference>
<reference evidence="3 4" key="1">
    <citation type="journal article" date="2022" name="G3 (Bethesda)">
        <title>Enemy or ally: a genomic approach to elucidate the lifestyle of Phyllosticta citrichinaensis.</title>
        <authorList>
            <person name="Buijs V.A."/>
            <person name="Groenewald J.Z."/>
            <person name="Haridas S."/>
            <person name="LaButti K.M."/>
            <person name="Lipzen A."/>
            <person name="Martin F.M."/>
            <person name="Barry K."/>
            <person name="Grigoriev I.V."/>
            <person name="Crous P.W."/>
            <person name="Seidl M.F."/>
        </authorList>
    </citation>
    <scope>NUCLEOTIDE SEQUENCE [LARGE SCALE GENOMIC DNA]</scope>
    <source>
        <strain evidence="3 4">CBS 129764</strain>
    </source>
</reference>
<comment type="caution">
    <text evidence="3">The sequence shown here is derived from an EMBL/GenBank/DDBJ whole genome shotgun (WGS) entry which is preliminary data.</text>
</comment>
<feature type="transmembrane region" description="Helical" evidence="2">
    <location>
        <begin position="6"/>
        <end position="29"/>
    </location>
</feature>
<keyword evidence="2" id="KW-0812">Transmembrane</keyword>
<evidence type="ECO:0000313" key="4">
    <source>
        <dbReference type="Proteomes" id="UP001456524"/>
    </source>
</evidence>
<evidence type="ECO:0000256" key="1">
    <source>
        <dbReference type="SAM" id="MobiDB-lite"/>
    </source>
</evidence>
<gene>
    <name evidence="3" type="ORF">IWX90DRAFT_77401</name>
</gene>
<evidence type="ECO:0000313" key="3">
    <source>
        <dbReference type="EMBL" id="KAK8153738.1"/>
    </source>
</evidence>
<protein>
    <recommendedName>
        <fullName evidence="5">Secreted protein</fullName>
    </recommendedName>
</protein>
<keyword evidence="2" id="KW-0472">Membrane</keyword>
<organism evidence="3 4">
    <name type="scientific">Phyllosticta citrichinensis</name>
    <dbReference type="NCBI Taxonomy" id="1130410"/>
    <lineage>
        <taxon>Eukaryota</taxon>
        <taxon>Fungi</taxon>
        <taxon>Dikarya</taxon>
        <taxon>Ascomycota</taxon>
        <taxon>Pezizomycotina</taxon>
        <taxon>Dothideomycetes</taxon>
        <taxon>Dothideomycetes incertae sedis</taxon>
        <taxon>Botryosphaeriales</taxon>
        <taxon>Phyllostictaceae</taxon>
        <taxon>Phyllosticta</taxon>
    </lineage>
</organism>
<evidence type="ECO:0000256" key="2">
    <source>
        <dbReference type="SAM" id="Phobius"/>
    </source>
</evidence>
<keyword evidence="2" id="KW-1133">Transmembrane helix</keyword>
<evidence type="ECO:0008006" key="5">
    <source>
        <dbReference type="Google" id="ProtNLM"/>
    </source>
</evidence>
<dbReference type="EMBL" id="JBBWUH010000012">
    <property type="protein sequence ID" value="KAK8153738.1"/>
    <property type="molecule type" value="Genomic_DNA"/>
</dbReference>
<keyword evidence="4" id="KW-1185">Reference proteome</keyword>